<accession>A0AA37WU95</accession>
<keyword evidence="1" id="KW-0472">Membrane</keyword>
<dbReference type="RefSeq" id="WP_238198272.1">
    <property type="nucleotide sequence ID" value="NZ_BPQZ01000023.1"/>
</dbReference>
<feature type="transmembrane region" description="Helical" evidence="1">
    <location>
        <begin position="39"/>
        <end position="57"/>
    </location>
</feature>
<keyword evidence="3" id="KW-1185">Reference proteome</keyword>
<dbReference type="AlphaFoldDB" id="A0AA37WU95"/>
<reference evidence="3" key="1">
    <citation type="journal article" date="2019" name="Int. J. Syst. Evol. Microbiol.">
        <title>The Global Catalogue of Microorganisms (GCM) 10K type strain sequencing project: providing services to taxonomists for standard genome sequencing and annotation.</title>
        <authorList>
            <consortium name="The Broad Institute Genomics Platform"/>
            <consortium name="The Broad Institute Genome Sequencing Center for Infectious Disease"/>
            <person name="Wu L."/>
            <person name="Ma J."/>
        </authorList>
    </citation>
    <scope>NUCLEOTIDE SEQUENCE [LARGE SCALE GENOMIC DNA]</scope>
    <source>
        <strain evidence="3">NBRC 103632</strain>
    </source>
</reference>
<evidence type="ECO:0000313" key="3">
    <source>
        <dbReference type="Proteomes" id="UP001157440"/>
    </source>
</evidence>
<keyword evidence="1" id="KW-0812">Transmembrane</keyword>
<keyword evidence="1" id="KW-1133">Transmembrane helix</keyword>
<proteinExistence type="predicted"/>
<comment type="caution">
    <text evidence="2">The sequence shown here is derived from an EMBL/GenBank/DDBJ whole genome shotgun (WGS) entry which is preliminary data.</text>
</comment>
<evidence type="ECO:0000313" key="2">
    <source>
        <dbReference type="EMBL" id="GLS70783.1"/>
    </source>
</evidence>
<sequence>MPSILGLPLAMASLFTLGCILIQKAGTRAEAVTEGLGVLFLLCALLNAITLLAFPAGTHTPGPAAIRAMSAW</sequence>
<gene>
    <name evidence="2" type="ORF">GCM10007890_27960</name>
</gene>
<evidence type="ECO:0000256" key="1">
    <source>
        <dbReference type="SAM" id="Phobius"/>
    </source>
</evidence>
<name>A0AA37WU95_9HYPH</name>
<dbReference type="Proteomes" id="UP001157440">
    <property type="component" value="Unassembled WGS sequence"/>
</dbReference>
<dbReference type="EMBL" id="BSPL01000017">
    <property type="protein sequence ID" value="GLS70783.1"/>
    <property type="molecule type" value="Genomic_DNA"/>
</dbReference>
<organism evidence="2 3">
    <name type="scientific">Methylobacterium tardum</name>
    <dbReference type="NCBI Taxonomy" id="374432"/>
    <lineage>
        <taxon>Bacteria</taxon>
        <taxon>Pseudomonadati</taxon>
        <taxon>Pseudomonadota</taxon>
        <taxon>Alphaproteobacteria</taxon>
        <taxon>Hyphomicrobiales</taxon>
        <taxon>Methylobacteriaceae</taxon>
        <taxon>Methylobacterium</taxon>
    </lineage>
</organism>
<protein>
    <submittedName>
        <fullName evidence="2">Uncharacterized protein</fullName>
    </submittedName>
</protein>